<dbReference type="Proteomes" id="UP000749559">
    <property type="component" value="Unassembled WGS sequence"/>
</dbReference>
<accession>A0A8S4Q927</accession>
<keyword evidence="2" id="KW-1185">Reference proteome</keyword>
<sequence>WLGNSIRTGAGRPISVNGRITLTDIPGKFSISTEKPYNLKLQNADLNDAGKYQCNDVLAGALISGLEPQLVVLEPASCPMSGTTAFIQNDTITFEWSVTYAGERDDSQNPTITWTLNGIEQTATPDETTPGVFKSMFT</sequence>
<dbReference type="AlphaFoldDB" id="A0A8S4Q927"/>
<protein>
    <submittedName>
        <fullName evidence="1">Uncharacterized protein</fullName>
    </submittedName>
</protein>
<dbReference type="EMBL" id="CAIIXF020000012">
    <property type="protein sequence ID" value="CAH1802598.1"/>
    <property type="molecule type" value="Genomic_DNA"/>
</dbReference>
<dbReference type="OrthoDB" id="2431000at2759"/>
<gene>
    <name evidence="1" type="ORF">OFUS_LOCUS26263</name>
</gene>
<evidence type="ECO:0000313" key="2">
    <source>
        <dbReference type="Proteomes" id="UP000749559"/>
    </source>
</evidence>
<name>A0A8S4Q927_OWEFU</name>
<organism evidence="1 2">
    <name type="scientific">Owenia fusiformis</name>
    <name type="common">Polychaete worm</name>
    <dbReference type="NCBI Taxonomy" id="6347"/>
    <lineage>
        <taxon>Eukaryota</taxon>
        <taxon>Metazoa</taxon>
        <taxon>Spiralia</taxon>
        <taxon>Lophotrochozoa</taxon>
        <taxon>Annelida</taxon>
        <taxon>Polychaeta</taxon>
        <taxon>Sedentaria</taxon>
        <taxon>Canalipalpata</taxon>
        <taxon>Sabellida</taxon>
        <taxon>Oweniida</taxon>
        <taxon>Oweniidae</taxon>
        <taxon>Owenia</taxon>
    </lineage>
</organism>
<evidence type="ECO:0000313" key="1">
    <source>
        <dbReference type="EMBL" id="CAH1802598.1"/>
    </source>
</evidence>
<feature type="non-terminal residue" evidence="1">
    <location>
        <position position="1"/>
    </location>
</feature>
<comment type="caution">
    <text evidence="1">The sequence shown here is derived from an EMBL/GenBank/DDBJ whole genome shotgun (WGS) entry which is preliminary data.</text>
</comment>
<feature type="non-terminal residue" evidence="1">
    <location>
        <position position="138"/>
    </location>
</feature>
<proteinExistence type="predicted"/>
<reference evidence="1" key="1">
    <citation type="submission" date="2022-03" db="EMBL/GenBank/DDBJ databases">
        <authorList>
            <person name="Martin C."/>
        </authorList>
    </citation>
    <scope>NUCLEOTIDE SEQUENCE</scope>
</reference>